<evidence type="ECO:0000313" key="10">
    <source>
        <dbReference type="EMBL" id="MEE3717926.1"/>
    </source>
</evidence>
<proteinExistence type="inferred from homology"/>
<keyword evidence="6" id="KW-0406">Ion transport</keyword>
<feature type="transmembrane region" description="Helical" evidence="9">
    <location>
        <begin position="219"/>
        <end position="239"/>
    </location>
</feature>
<dbReference type="AlphaFoldDB" id="A0AAW9PYI0"/>
<reference evidence="10" key="1">
    <citation type="submission" date="2024-01" db="EMBL/GenBank/DDBJ databases">
        <title>Bank of Algae and Cyanobacteria of the Azores (BACA) strain genomes.</title>
        <authorList>
            <person name="Luz R."/>
            <person name="Cordeiro R."/>
            <person name="Fonseca A."/>
            <person name="Goncalves V."/>
        </authorList>
    </citation>
    <scope>NUCLEOTIDE SEQUENCE</scope>
    <source>
        <strain evidence="10">BACA0141</strain>
    </source>
</reference>
<evidence type="ECO:0000256" key="7">
    <source>
        <dbReference type="ARBA" id="ARBA00023136"/>
    </source>
</evidence>
<evidence type="ECO:0000256" key="1">
    <source>
        <dbReference type="ARBA" id="ARBA00004651"/>
    </source>
</evidence>
<sequence>MITMEWFRVALSLKGSVAPIVLPRVLLFGSFGFLVSLWHYFYPMQSTFVLGELAGNVVYNLVLGLLLVFRTNSAHERYWEGRKALGALVFNIRNLARDIQLGVPSLDAADREAKQQALKHLAAFAIATKLHLRQEPIDRQLESLISESQAEKLKTSKNCPLEISLWIGEYLQSQFQRDSLQDASRRIDSIRLTNFGQLLNNLVEGLTSCERILRTPMPLAYAIYLRRLILIYCIGIPFYLVNRQEWWTCLSVAIISFILTGVEQIGNEIENPFGHDPNDLPVDDICNTILGNVETAIAYSPTTLSLPSSLSDMN</sequence>
<evidence type="ECO:0000256" key="4">
    <source>
        <dbReference type="ARBA" id="ARBA00022692"/>
    </source>
</evidence>
<dbReference type="PANTHER" id="PTHR33281:SF19">
    <property type="entry name" value="VOLTAGE-DEPENDENT ANION CHANNEL-FORMING PROTEIN YNEE"/>
    <property type="match status" value="1"/>
</dbReference>
<comment type="similarity">
    <text evidence="8">Belongs to the anion channel-forming bestrophin (TC 1.A.46) family.</text>
</comment>
<gene>
    <name evidence="10" type="ORF">V2H45_14390</name>
</gene>
<dbReference type="InterPro" id="IPR044669">
    <property type="entry name" value="YneE/VCCN1/2-like"/>
</dbReference>
<feature type="transmembrane region" description="Helical" evidence="9">
    <location>
        <begin position="48"/>
        <end position="69"/>
    </location>
</feature>
<evidence type="ECO:0000313" key="11">
    <source>
        <dbReference type="Proteomes" id="UP001333818"/>
    </source>
</evidence>
<comment type="subcellular location">
    <subcellularLocation>
        <location evidence="1">Cell membrane</location>
        <topology evidence="1">Multi-pass membrane protein</topology>
    </subcellularLocation>
</comment>
<keyword evidence="11" id="KW-1185">Reference proteome</keyword>
<comment type="caution">
    <text evidence="10">The sequence shown here is derived from an EMBL/GenBank/DDBJ whole genome shotgun (WGS) entry which is preliminary data.</text>
</comment>
<keyword evidence="7 9" id="KW-0472">Membrane</keyword>
<keyword evidence="4 9" id="KW-0812">Transmembrane</keyword>
<evidence type="ECO:0000256" key="9">
    <source>
        <dbReference type="SAM" id="Phobius"/>
    </source>
</evidence>
<evidence type="ECO:0000256" key="5">
    <source>
        <dbReference type="ARBA" id="ARBA00022989"/>
    </source>
</evidence>
<organism evidence="10 11">
    <name type="scientific">Tumidithrix elongata BACA0141</name>
    <dbReference type="NCBI Taxonomy" id="2716417"/>
    <lineage>
        <taxon>Bacteria</taxon>
        <taxon>Bacillati</taxon>
        <taxon>Cyanobacteriota</taxon>
        <taxon>Cyanophyceae</taxon>
        <taxon>Pseudanabaenales</taxon>
        <taxon>Pseudanabaenaceae</taxon>
        <taxon>Tumidithrix</taxon>
        <taxon>Tumidithrix elongata</taxon>
    </lineage>
</organism>
<keyword evidence="2" id="KW-0813">Transport</keyword>
<keyword evidence="3" id="KW-1003">Cell membrane</keyword>
<dbReference type="RefSeq" id="WP_330484356.1">
    <property type="nucleotide sequence ID" value="NZ_JAZBJZ010000057.1"/>
</dbReference>
<dbReference type="Proteomes" id="UP001333818">
    <property type="component" value="Unassembled WGS sequence"/>
</dbReference>
<keyword evidence="5 9" id="KW-1133">Transmembrane helix</keyword>
<dbReference type="PANTHER" id="PTHR33281">
    <property type="entry name" value="UPF0187 PROTEIN YNEE"/>
    <property type="match status" value="1"/>
</dbReference>
<dbReference type="EMBL" id="JAZBJZ010000057">
    <property type="protein sequence ID" value="MEE3717926.1"/>
    <property type="molecule type" value="Genomic_DNA"/>
</dbReference>
<feature type="transmembrane region" description="Helical" evidence="9">
    <location>
        <begin position="21"/>
        <end position="42"/>
    </location>
</feature>
<protein>
    <submittedName>
        <fullName evidence="10">Bestrophin family ion channel</fullName>
    </submittedName>
</protein>
<evidence type="ECO:0000256" key="2">
    <source>
        <dbReference type="ARBA" id="ARBA00022448"/>
    </source>
</evidence>
<dbReference type="Pfam" id="PF25539">
    <property type="entry name" value="Bestrophin_2"/>
    <property type="match status" value="1"/>
</dbReference>
<dbReference type="GO" id="GO:0005254">
    <property type="term" value="F:chloride channel activity"/>
    <property type="evidence" value="ECO:0007669"/>
    <property type="project" value="InterPro"/>
</dbReference>
<name>A0AAW9PYI0_9CYAN</name>
<evidence type="ECO:0000256" key="8">
    <source>
        <dbReference type="ARBA" id="ARBA00034708"/>
    </source>
</evidence>
<accession>A0AAW9PYI0</accession>
<evidence type="ECO:0000256" key="6">
    <source>
        <dbReference type="ARBA" id="ARBA00023065"/>
    </source>
</evidence>
<evidence type="ECO:0000256" key="3">
    <source>
        <dbReference type="ARBA" id="ARBA00022475"/>
    </source>
</evidence>
<dbReference type="GO" id="GO:0005886">
    <property type="term" value="C:plasma membrane"/>
    <property type="evidence" value="ECO:0007669"/>
    <property type="project" value="UniProtKB-SubCell"/>
</dbReference>